<name>A0A0P7BUV1_9HYPO</name>
<dbReference type="EMBL" id="LKCW01000008">
    <property type="protein sequence ID" value="KPM45416.1"/>
    <property type="molecule type" value="Genomic_DNA"/>
</dbReference>
<feature type="transmembrane region" description="Helical" evidence="7">
    <location>
        <begin position="402"/>
        <end position="424"/>
    </location>
</feature>
<dbReference type="InterPro" id="IPR020846">
    <property type="entry name" value="MFS_dom"/>
</dbReference>
<feature type="transmembrane region" description="Helical" evidence="7">
    <location>
        <begin position="191"/>
        <end position="215"/>
    </location>
</feature>
<sequence length="492" mass="52456">MNAAMLGLVEVHPISPESPSEELYRPLTAPARAVPRTYPGAPHSESFELHSIAGHGSPEPKAAATQRVETDLEMSRPTSPASSPDDVVEIVPTVWEPYMNRFRLLSSCLTIIGFALNDSAAGALIPYMEKYYDIGYAVVSLIFVGQAVGFIFAAIALDPLRAKLGRAKLVGLSQAMMTLAYIAHVAAAPFVVIVCAFFFVGFAIGVNVAIANLFCGGMRNGTLMLGFLHGAYGLGGTVGPLIATAIVTAADAVWTRYYVLTLAIGALTAGLGLWSFRGYERELSPAARAREGTPGESAAWSMWMVVKLRVVLLGAIFIFAYQGAEVSISGWVISFLINTRDGDPATVGYVTSGFWAGITLGRFLLSHPAQRIGEKVFVYFLTAGALVFQILVWWVPNIVGNAVAVSIVGLFLGPIYPCATAVFMRGMTRREALSGIGTISACGSLGGAVAPFITGLLAQAVGTWVLHPIVIFLFVVMLGCWYCIPTETKRTE</sequence>
<dbReference type="PROSITE" id="PS50850">
    <property type="entry name" value="MFS"/>
    <property type="match status" value="1"/>
</dbReference>
<feature type="transmembrane region" description="Helical" evidence="7">
    <location>
        <begin position="310"/>
        <end position="334"/>
    </location>
</feature>
<evidence type="ECO:0000256" key="2">
    <source>
        <dbReference type="ARBA" id="ARBA00022692"/>
    </source>
</evidence>
<feature type="transmembrane region" description="Helical" evidence="7">
    <location>
        <begin position="227"/>
        <end position="250"/>
    </location>
</feature>
<comment type="caution">
    <text evidence="9">The sequence shown here is derived from an EMBL/GenBank/DDBJ whole genome shotgun (WGS) entry which is preliminary data.</text>
</comment>
<dbReference type="InterPro" id="IPR051788">
    <property type="entry name" value="MFS_Transporter"/>
</dbReference>
<dbReference type="InterPro" id="IPR036259">
    <property type="entry name" value="MFS_trans_sf"/>
</dbReference>
<gene>
    <name evidence="9" type="ORF">AK830_g1164</name>
</gene>
<feature type="transmembrane region" description="Helical" evidence="7">
    <location>
        <begin position="377"/>
        <end position="396"/>
    </location>
</feature>
<evidence type="ECO:0000256" key="7">
    <source>
        <dbReference type="SAM" id="Phobius"/>
    </source>
</evidence>
<dbReference type="SUPFAM" id="SSF103473">
    <property type="entry name" value="MFS general substrate transporter"/>
    <property type="match status" value="1"/>
</dbReference>
<evidence type="ECO:0000256" key="1">
    <source>
        <dbReference type="ARBA" id="ARBA00004141"/>
    </source>
</evidence>
<feature type="region of interest" description="Disordered" evidence="6">
    <location>
        <begin position="50"/>
        <end position="84"/>
    </location>
</feature>
<evidence type="ECO:0000313" key="9">
    <source>
        <dbReference type="EMBL" id="KPM45416.1"/>
    </source>
</evidence>
<keyword evidence="4 7" id="KW-0472">Membrane</keyword>
<dbReference type="Pfam" id="PF07690">
    <property type="entry name" value="MFS_1"/>
    <property type="match status" value="1"/>
</dbReference>
<dbReference type="PANTHER" id="PTHR23514">
    <property type="entry name" value="BYPASS OF STOP CODON PROTEIN 6"/>
    <property type="match status" value="1"/>
</dbReference>
<keyword evidence="2 7" id="KW-0812">Transmembrane</keyword>
<feature type="transmembrane region" description="Helical" evidence="7">
    <location>
        <begin position="169"/>
        <end position="185"/>
    </location>
</feature>
<feature type="transmembrane region" description="Helical" evidence="7">
    <location>
        <begin position="436"/>
        <end position="458"/>
    </location>
</feature>
<dbReference type="GO" id="GO:0022857">
    <property type="term" value="F:transmembrane transporter activity"/>
    <property type="evidence" value="ECO:0007669"/>
    <property type="project" value="InterPro"/>
</dbReference>
<keyword evidence="10" id="KW-1185">Reference proteome</keyword>
<dbReference type="Gene3D" id="1.20.1250.20">
    <property type="entry name" value="MFS general substrate transporter like domains"/>
    <property type="match status" value="2"/>
</dbReference>
<keyword evidence="3 7" id="KW-1133">Transmembrane helix</keyword>
<dbReference type="Proteomes" id="UP000050424">
    <property type="component" value="Unassembled WGS sequence"/>
</dbReference>
<feature type="transmembrane region" description="Helical" evidence="7">
    <location>
        <begin position="134"/>
        <end position="157"/>
    </location>
</feature>
<comment type="subcellular location">
    <subcellularLocation>
        <location evidence="1">Membrane</location>
        <topology evidence="1">Multi-pass membrane protein</topology>
    </subcellularLocation>
</comment>
<proteinExistence type="predicted"/>
<feature type="transmembrane region" description="Helical" evidence="7">
    <location>
        <begin position="346"/>
        <end position="365"/>
    </location>
</feature>
<dbReference type="FunFam" id="1.20.1250.20:FF:000286">
    <property type="entry name" value="MFS efflux transporter"/>
    <property type="match status" value="1"/>
</dbReference>
<protein>
    <recommendedName>
        <fullName evidence="8">Major facilitator superfamily (MFS) profile domain-containing protein</fullName>
    </recommendedName>
</protein>
<dbReference type="InterPro" id="IPR011701">
    <property type="entry name" value="MFS"/>
</dbReference>
<accession>A0A0P7BUV1</accession>
<keyword evidence="5" id="KW-0325">Glycoprotein</keyword>
<evidence type="ECO:0000259" key="8">
    <source>
        <dbReference type="PROSITE" id="PS50850"/>
    </source>
</evidence>
<dbReference type="OrthoDB" id="413079at2759"/>
<evidence type="ECO:0000256" key="3">
    <source>
        <dbReference type="ARBA" id="ARBA00022989"/>
    </source>
</evidence>
<evidence type="ECO:0000256" key="6">
    <source>
        <dbReference type="SAM" id="MobiDB-lite"/>
    </source>
</evidence>
<dbReference type="AlphaFoldDB" id="A0A0P7BUV1"/>
<feature type="transmembrane region" description="Helical" evidence="7">
    <location>
        <begin position="256"/>
        <end position="276"/>
    </location>
</feature>
<feature type="transmembrane region" description="Helical" evidence="7">
    <location>
        <begin position="104"/>
        <end position="128"/>
    </location>
</feature>
<dbReference type="GO" id="GO:0016020">
    <property type="term" value="C:membrane"/>
    <property type="evidence" value="ECO:0007669"/>
    <property type="project" value="UniProtKB-SubCell"/>
</dbReference>
<feature type="transmembrane region" description="Helical" evidence="7">
    <location>
        <begin position="464"/>
        <end position="484"/>
    </location>
</feature>
<evidence type="ECO:0000256" key="4">
    <source>
        <dbReference type="ARBA" id="ARBA00023136"/>
    </source>
</evidence>
<reference evidence="9 10" key="1">
    <citation type="submission" date="2015-09" db="EMBL/GenBank/DDBJ databases">
        <title>Draft genome of a European isolate of the apple canker pathogen Neonectria ditissima.</title>
        <authorList>
            <person name="Gomez-Cortecero A."/>
            <person name="Harrison R.J."/>
            <person name="Armitage A.D."/>
        </authorList>
    </citation>
    <scope>NUCLEOTIDE SEQUENCE [LARGE SCALE GENOMIC DNA]</scope>
    <source>
        <strain evidence="9 10">R09/05</strain>
    </source>
</reference>
<evidence type="ECO:0000313" key="10">
    <source>
        <dbReference type="Proteomes" id="UP000050424"/>
    </source>
</evidence>
<organism evidence="9 10">
    <name type="scientific">Neonectria ditissima</name>
    <dbReference type="NCBI Taxonomy" id="78410"/>
    <lineage>
        <taxon>Eukaryota</taxon>
        <taxon>Fungi</taxon>
        <taxon>Dikarya</taxon>
        <taxon>Ascomycota</taxon>
        <taxon>Pezizomycotina</taxon>
        <taxon>Sordariomycetes</taxon>
        <taxon>Hypocreomycetidae</taxon>
        <taxon>Hypocreales</taxon>
        <taxon>Nectriaceae</taxon>
        <taxon>Neonectria</taxon>
    </lineage>
</organism>
<evidence type="ECO:0000256" key="5">
    <source>
        <dbReference type="ARBA" id="ARBA00023180"/>
    </source>
</evidence>
<dbReference type="PANTHER" id="PTHR23514:SF6">
    <property type="entry name" value="MAJOR FACILITATOR SUPERFAMILY (MFS) PROFILE DOMAIN-CONTAINING PROTEIN"/>
    <property type="match status" value="1"/>
</dbReference>
<feature type="domain" description="Major facilitator superfamily (MFS) profile" evidence="8">
    <location>
        <begin position="103"/>
        <end position="488"/>
    </location>
</feature>